<protein>
    <submittedName>
        <fullName evidence="1">Uncharacterized protein</fullName>
    </submittedName>
</protein>
<dbReference type="EMBL" id="JABFCT010000004">
    <property type="protein sequence ID" value="KAF5875853.1"/>
    <property type="molecule type" value="Genomic_DNA"/>
</dbReference>
<sequence>MEEEQDMMEQLESLTAEFEKNFAFLGSHYMHDSKPRIEEIMSEGTLDEDYINGVRELGVIMQ</sequence>
<dbReference type="GeneID" id="59256363"/>
<proteinExistence type="predicted"/>
<accession>A0A8H6EKR8</accession>
<gene>
    <name evidence="1" type="ORF">Bfra_002249</name>
</gene>
<evidence type="ECO:0000313" key="1">
    <source>
        <dbReference type="EMBL" id="KAF5875853.1"/>
    </source>
</evidence>
<organism evidence="1 2">
    <name type="scientific">Botrytis fragariae</name>
    <dbReference type="NCBI Taxonomy" id="1964551"/>
    <lineage>
        <taxon>Eukaryota</taxon>
        <taxon>Fungi</taxon>
        <taxon>Dikarya</taxon>
        <taxon>Ascomycota</taxon>
        <taxon>Pezizomycotina</taxon>
        <taxon>Leotiomycetes</taxon>
        <taxon>Helotiales</taxon>
        <taxon>Sclerotiniaceae</taxon>
        <taxon>Botrytis</taxon>
    </lineage>
</organism>
<name>A0A8H6EKR8_9HELO</name>
<dbReference type="Proteomes" id="UP000531561">
    <property type="component" value="Unassembled WGS sequence"/>
</dbReference>
<keyword evidence="2" id="KW-1185">Reference proteome</keyword>
<comment type="caution">
    <text evidence="1">The sequence shown here is derived from an EMBL/GenBank/DDBJ whole genome shotgun (WGS) entry which is preliminary data.</text>
</comment>
<reference evidence="1 2" key="1">
    <citation type="journal article" date="2020" name="Phytopathology">
        <title>A high-quality genome resource of Botrytis fragariae, a new and rapidly spreading fungal pathogen causing strawberry gray mold in the U.S.A.</title>
        <authorList>
            <person name="Wu Y."/>
            <person name="Saski C.A."/>
            <person name="Schnabel G."/>
            <person name="Xiao S."/>
            <person name="Hu M."/>
        </authorList>
    </citation>
    <scope>NUCLEOTIDE SEQUENCE [LARGE SCALE GENOMIC DNA]</scope>
    <source>
        <strain evidence="1 2">BVB16</strain>
    </source>
</reference>
<dbReference type="RefSeq" id="XP_037194799.1">
    <property type="nucleotide sequence ID" value="XM_037332671.1"/>
</dbReference>
<dbReference type="AlphaFoldDB" id="A0A8H6EKR8"/>
<evidence type="ECO:0000313" key="2">
    <source>
        <dbReference type="Proteomes" id="UP000531561"/>
    </source>
</evidence>